<accession>A0A0G4EN01</accession>
<dbReference type="Proteomes" id="UP000041254">
    <property type="component" value="Unassembled WGS sequence"/>
</dbReference>
<dbReference type="SUPFAM" id="SSF103511">
    <property type="entry name" value="Chlorophyll a-b binding protein"/>
    <property type="match status" value="1"/>
</dbReference>
<feature type="region of interest" description="Disordered" evidence="1">
    <location>
        <begin position="60"/>
        <end position="79"/>
    </location>
</feature>
<dbReference type="VEuPathDB" id="CryptoDB:Vbra_22901"/>
<dbReference type="EMBL" id="CDMY01000269">
    <property type="protein sequence ID" value="CEL98365.1"/>
    <property type="molecule type" value="Genomic_DNA"/>
</dbReference>
<protein>
    <recommendedName>
        <fullName evidence="4">High light inducible protein</fullName>
    </recommendedName>
</protein>
<organism evidence="2 3">
    <name type="scientific">Vitrella brassicaformis (strain CCMP3155)</name>
    <dbReference type="NCBI Taxonomy" id="1169540"/>
    <lineage>
        <taxon>Eukaryota</taxon>
        <taxon>Sar</taxon>
        <taxon>Alveolata</taxon>
        <taxon>Colpodellida</taxon>
        <taxon>Vitrellaceae</taxon>
        <taxon>Vitrella</taxon>
    </lineage>
</organism>
<evidence type="ECO:0000313" key="2">
    <source>
        <dbReference type="EMBL" id="CEL98365.1"/>
    </source>
</evidence>
<proteinExistence type="predicted"/>
<sequence>MGLLSRLDTGNSRPHAVLHTLCLFKLADAKPPIAALAEMQALLCVAVALAALLSATEAFQPPPSAPPLSRSPSSLHRNHPASAMHYREGAAAAAGAGAAALTRLPSVQPRDFYETKYDIGPNSSIEPKVGFHQWPERLNGRWAMMGFVGIVLLELVLNKGLLEFVIPDLKDIR</sequence>
<evidence type="ECO:0000313" key="3">
    <source>
        <dbReference type="Proteomes" id="UP000041254"/>
    </source>
</evidence>
<keyword evidence="3" id="KW-1185">Reference proteome</keyword>
<dbReference type="InParanoid" id="A0A0G4EN01"/>
<evidence type="ECO:0000256" key="1">
    <source>
        <dbReference type="SAM" id="MobiDB-lite"/>
    </source>
</evidence>
<evidence type="ECO:0008006" key="4">
    <source>
        <dbReference type="Google" id="ProtNLM"/>
    </source>
</evidence>
<reference evidence="2 3" key="1">
    <citation type="submission" date="2014-11" db="EMBL/GenBank/DDBJ databases">
        <authorList>
            <person name="Zhu J."/>
            <person name="Qi W."/>
            <person name="Song R."/>
        </authorList>
    </citation>
    <scope>NUCLEOTIDE SEQUENCE [LARGE SCALE GENOMIC DNA]</scope>
</reference>
<dbReference type="GO" id="GO:0009507">
    <property type="term" value="C:chloroplast"/>
    <property type="evidence" value="ECO:0007669"/>
    <property type="project" value="UniProtKB-SubCell"/>
</dbReference>
<gene>
    <name evidence="2" type="ORF">Vbra_22901</name>
</gene>
<dbReference type="AlphaFoldDB" id="A0A0G4EN01"/>
<name>A0A0G4EN01_VITBC</name>